<dbReference type="AlphaFoldDB" id="A0A5J5W0M0"/>
<name>A0A5J5W0M0_GOSBA</name>
<evidence type="ECO:0000313" key="2">
    <source>
        <dbReference type="Proteomes" id="UP000327439"/>
    </source>
</evidence>
<dbReference type="Proteomes" id="UP000327439">
    <property type="component" value="Chromosome A05"/>
</dbReference>
<gene>
    <name evidence="1" type="ORF">ES319_A05G433200v1</name>
</gene>
<feature type="non-terminal residue" evidence="1">
    <location>
        <position position="98"/>
    </location>
</feature>
<reference evidence="2" key="1">
    <citation type="journal article" date="2020" name="Nat. Genet.">
        <title>Genomic diversifications of five Gossypium allopolyploid species and their impact on cotton improvement.</title>
        <authorList>
            <person name="Chen Z.J."/>
            <person name="Sreedasyam A."/>
            <person name="Ando A."/>
            <person name="Song Q."/>
            <person name="De Santiago L.M."/>
            <person name="Hulse-Kemp A.M."/>
            <person name="Ding M."/>
            <person name="Ye W."/>
            <person name="Kirkbride R.C."/>
            <person name="Jenkins J."/>
            <person name="Plott C."/>
            <person name="Lovell J."/>
            <person name="Lin Y.M."/>
            <person name="Vaughn R."/>
            <person name="Liu B."/>
            <person name="Simpson S."/>
            <person name="Scheffler B.E."/>
            <person name="Wen L."/>
            <person name="Saski C.A."/>
            <person name="Grover C.E."/>
            <person name="Hu G."/>
            <person name="Conover J.L."/>
            <person name="Carlson J.W."/>
            <person name="Shu S."/>
            <person name="Boston L.B."/>
            <person name="Williams M."/>
            <person name="Peterson D.G."/>
            <person name="McGee K."/>
            <person name="Jones D.C."/>
            <person name="Wendel J.F."/>
            <person name="Stelly D.M."/>
            <person name="Grimwood J."/>
            <person name="Schmutz J."/>
        </authorList>
    </citation>
    <scope>NUCLEOTIDE SEQUENCE [LARGE SCALE GENOMIC DNA]</scope>
    <source>
        <strain evidence="2">cv. 3-79</strain>
    </source>
</reference>
<proteinExistence type="predicted"/>
<dbReference type="EMBL" id="CM018206">
    <property type="protein sequence ID" value="KAB2085971.1"/>
    <property type="molecule type" value="Genomic_DNA"/>
</dbReference>
<protein>
    <submittedName>
        <fullName evidence="1">Uncharacterized protein</fullName>
    </submittedName>
</protein>
<accession>A0A5J5W0M0</accession>
<organism evidence="1 2">
    <name type="scientific">Gossypium barbadense</name>
    <name type="common">Sea Island cotton</name>
    <name type="synonym">Hibiscus barbadensis</name>
    <dbReference type="NCBI Taxonomy" id="3634"/>
    <lineage>
        <taxon>Eukaryota</taxon>
        <taxon>Viridiplantae</taxon>
        <taxon>Streptophyta</taxon>
        <taxon>Embryophyta</taxon>
        <taxon>Tracheophyta</taxon>
        <taxon>Spermatophyta</taxon>
        <taxon>Magnoliopsida</taxon>
        <taxon>eudicotyledons</taxon>
        <taxon>Gunneridae</taxon>
        <taxon>Pentapetalae</taxon>
        <taxon>rosids</taxon>
        <taxon>malvids</taxon>
        <taxon>Malvales</taxon>
        <taxon>Malvaceae</taxon>
        <taxon>Malvoideae</taxon>
        <taxon>Gossypium</taxon>
    </lineage>
</organism>
<sequence length="98" mass="11606">HCTSHAFPHSRHDTITICARTHHHHGTHICICLAPCMPFAEPIEHRWPPWMAYEEPSIYSIFFLPLPYRRISRYFIFLFNLNISFYVPPPNPPQLPLI</sequence>
<keyword evidence="2" id="KW-1185">Reference proteome</keyword>
<evidence type="ECO:0000313" key="1">
    <source>
        <dbReference type="EMBL" id="KAB2085971.1"/>
    </source>
</evidence>